<dbReference type="EMBL" id="JBDXSU010000026">
    <property type="protein sequence ID" value="MFB5192673.1"/>
    <property type="molecule type" value="Genomic_DNA"/>
</dbReference>
<sequence>MKATVQRIYPESRTGLINWIEQKFHDIDQYIVTFAMKDGTTVTVYDTYSFFNAMGLCGVQTDVIQRLNSDGEFKAKERSE</sequence>
<keyword evidence="2" id="KW-1185">Reference proteome</keyword>
<proteinExistence type="predicted"/>
<dbReference type="RefSeq" id="WP_275474253.1">
    <property type="nucleotide sequence ID" value="NZ_CP162940.1"/>
</dbReference>
<gene>
    <name evidence="1" type="ORF">KKP3000_001882</name>
</gene>
<evidence type="ECO:0000313" key="1">
    <source>
        <dbReference type="EMBL" id="MFB5192673.1"/>
    </source>
</evidence>
<evidence type="ECO:0000313" key="2">
    <source>
        <dbReference type="Proteomes" id="UP001579974"/>
    </source>
</evidence>
<organism evidence="1 2">
    <name type="scientific">Alicyclobacillus fastidiosus</name>
    <dbReference type="NCBI Taxonomy" id="392011"/>
    <lineage>
        <taxon>Bacteria</taxon>
        <taxon>Bacillati</taxon>
        <taxon>Bacillota</taxon>
        <taxon>Bacilli</taxon>
        <taxon>Bacillales</taxon>
        <taxon>Alicyclobacillaceae</taxon>
        <taxon>Alicyclobacillus</taxon>
    </lineage>
</organism>
<name>A0ABV5AKB2_9BACL</name>
<comment type="caution">
    <text evidence="1">The sequence shown here is derived from an EMBL/GenBank/DDBJ whole genome shotgun (WGS) entry which is preliminary data.</text>
</comment>
<reference evidence="1 2" key="1">
    <citation type="journal article" date="2024" name="Int. J. Mol. Sci.">
        <title>Exploration of Alicyclobacillus spp. Genome in Search of Antibiotic Resistance.</title>
        <authorList>
            <person name="Bucka-Kolendo J."/>
            <person name="Kiousi D.E."/>
            <person name="Dekowska A."/>
            <person name="Mikolajczuk-Szczyrba A."/>
            <person name="Karadedos D.M."/>
            <person name="Michael P."/>
            <person name="Galanis A."/>
            <person name="Sokolowska B."/>
        </authorList>
    </citation>
    <scope>NUCLEOTIDE SEQUENCE [LARGE SCALE GENOMIC DNA]</scope>
    <source>
        <strain evidence="1 2">KKP 3000</strain>
    </source>
</reference>
<protein>
    <submittedName>
        <fullName evidence="1">Uncharacterized protein</fullName>
    </submittedName>
</protein>
<dbReference type="Proteomes" id="UP001579974">
    <property type="component" value="Unassembled WGS sequence"/>
</dbReference>
<accession>A0ABV5AKB2</accession>